<dbReference type="Proteomes" id="UP000011988">
    <property type="component" value="Unassembled WGS sequence"/>
</dbReference>
<protein>
    <submittedName>
        <fullName evidence="1">Uncharacterized protein</fullName>
    </submittedName>
</protein>
<proteinExistence type="predicted"/>
<comment type="caution">
    <text evidence="1">The sequence shown here is derived from an EMBL/GenBank/DDBJ whole genome shotgun (WGS) entry which is preliminary data.</text>
</comment>
<name>M6CHF5_9LEPT</name>
<dbReference type="EMBL" id="ANIK01000109">
    <property type="protein sequence ID" value="EMJ91312.1"/>
    <property type="molecule type" value="Genomic_DNA"/>
</dbReference>
<sequence length="70" mass="8055">MICRTAILSDIKFKKRNITFNLYGDLSKGFLFCRNGSYYLERNLTAWGLFCSGKLKICLSLVFFPFEPGS</sequence>
<accession>M6CHF5</accession>
<evidence type="ECO:0000313" key="2">
    <source>
        <dbReference type="Proteomes" id="UP000011988"/>
    </source>
</evidence>
<reference evidence="1 2" key="1">
    <citation type="submission" date="2013-01" db="EMBL/GenBank/DDBJ databases">
        <authorList>
            <person name="Harkins D.M."/>
            <person name="Durkin A.S."/>
            <person name="Brinkac L.M."/>
            <person name="Haft D.H."/>
            <person name="Selengut J.D."/>
            <person name="Sanka R."/>
            <person name="DePew J."/>
            <person name="Purushe J."/>
            <person name="Galloway R.L."/>
            <person name="Vinetz J.M."/>
            <person name="Sutton G.G."/>
            <person name="Nierman W.C."/>
            <person name="Fouts D.E."/>
        </authorList>
    </citation>
    <scope>NUCLEOTIDE SEQUENCE [LARGE SCALE GENOMIC DNA]</scope>
    <source>
        <strain evidence="1 2">79601</strain>
    </source>
</reference>
<evidence type="ECO:0000313" key="1">
    <source>
        <dbReference type="EMBL" id="EMJ91312.1"/>
    </source>
</evidence>
<dbReference type="AlphaFoldDB" id="M6CHF5"/>
<organism evidence="1 2">
    <name type="scientific">Leptospira alstonii serovar Sichuan str. 79601</name>
    <dbReference type="NCBI Taxonomy" id="1218565"/>
    <lineage>
        <taxon>Bacteria</taxon>
        <taxon>Pseudomonadati</taxon>
        <taxon>Spirochaetota</taxon>
        <taxon>Spirochaetia</taxon>
        <taxon>Leptospirales</taxon>
        <taxon>Leptospiraceae</taxon>
        <taxon>Leptospira</taxon>
    </lineage>
</organism>
<gene>
    <name evidence="1" type="ORF">LEP1GSC194_2291</name>
</gene>